<evidence type="ECO:0000313" key="1">
    <source>
        <dbReference type="EMBL" id="KIM81420.1"/>
    </source>
</evidence>
<dbReference type="HOGENOM" id="CLU_1603379_0_0_1"/>
<dbReference type="AlphaFoldDB" id="A0A0C3F9T0"/>
<dbReference type="Proteomes" id="UP000054166">
    <property type="component" value="Unassembled WGS sequence"/>
</dbReference>
<dbReference type="EMBL" id="KN832999">
    <property type="protein sequence ID" value="KIM81420.1"/>
    <property type="molecule type" value="Genomic_DNA"/>
</dbReference>
<protein>
    <submittedName>
        <fullName evidence="1">Uncharacterized protein</fullName>
    </submittedName>
</protein>
<accession>A0A0C3F9T0</accession>
<reference evidence="1 2" key="1">
    <citation type="submission" date="2014-04" db="EMBL/GenBank/DDBJ databases">
        <authorList>
            <consortium name="DOE Joint Genome Institute"/>
            <person name="Kuo A."/>
            <person name="Tarkka M."/>
            <person name="Buscot F."/>
            <person name="Kohler A."/>
            <person name="Nagy L.G."/>
            <person name="Floudas D."/>
            <person name="Copeland A."/>
            <person name="Barry K.W."/>
            <person name="Cichocki N."/>
            <person name="Veneault-Fourrey C."/>
            <person name="LaButti K."/>
            <person name="Lindquist E.A."/>
            <person name="Lipzen A."/>
            <person name="Lundell T."/>
            <person name="Morin E."/>
            <person name="Murat C."/>
            <person name="Sun H."/>
            <person name="Tunlid A."/>
            <person name="Henrissat B."/>
            <person name="Grigoriev I.V."/>
            <person name="Hibbett D.S."/>
            <person name="Martin F."/>
            <person name="Nordberg H.P."/>
            <person name="Cantor M.N."/>
            <person name="Hua S.X."/>
        </authorList>
    </citation>
    <scope>NUCLEOTIDE SEQUENCE [LARGE SCALE GENOMIC DNA]</scope>
    <source>
        <strain evidence="1 2">F 1598</strain>
    </source>
</reference>
<organism evidence="1 2">
    <name type="scientific">Piloderma croceum (strain F 1598)</name>
    <dbReference type="NCBI Taxonomy" id="765440"/>
    <lineage>
        <taxon>Eukaryota</taxon>
        <taxon>Fungi</taxon>
        <taxon>Dikarya</taxon>
        <taxon>Basidiomycota</taxon>
        <taxon>Agaricomycotina</taxon>
        <taxon>Agaricomycetes</taxon>
        <taxon>Agaricomycetidae</taxon>
        <taxon>Atheliales</taxon>
        <taxon>Atheliaceae</taxon>
        <taxon>Piloderma</taxon>
    </lineage>
</organism>
<dbReference type="InParanoid" id="A0A0C3F9T0"/>
<keyword evidence="2" id="KW-1185">Reference proteome</keyword>
<name>A0A0C3F9T0_PILCF</name>
<evidence type="ECO:0000313" key="2">
    <source>
        <dbReference type="Proteomes" id="UP000054166"/>
    </source>
</evidence>
<proteinExistence type="predicted"/>
<gene>
    <name evidence="1" type="ORF">PILCRDRAFT_501097</name>
</gene>
<reference evidence="2" key="2">
    <citation type="submission" date="2015-01" db="EMBL/GenBank/DDBJ databases">
        <title>Evolutionary Origins and Diversification of the Mycorrhizal Mutualists.</title>
        <authorList>
            <consortium name="DOE Joint Genome Institute"/>
            <consortium name="Mycorrhizal Genomics Consortium"/>
            <person name="Kohler A."/>
            <person name="Kuo A."/>
            <person name="Nagy L.G."/>
            <person name="Floudas D."/>
            <person name="Copeland A."/>
            <person name="Barry K.W."/>
            <person name="Cichocki N."/>
            <person name="Veneault-Fourrey C."/>
            <person name="LaButti K."/>
            <person name="Lindquist E.A."/>
            <person name="Lipzen A."/>
            <person name="Lundell T."/>
            <person name="Morin E."/>
            <person name="Murat C."/>
            <person name="Riley R."/>
            <person name="Ohm R."/>
            <person name="Sun H."/>
            <person name="Tunlid A."/>
            <person name="Henrissat B."/>
            <person name="Grigoriev I.V."/>
            <person name="Hibbett D.S."/>
            <person name="Martin F."/>
        </authorList>
    </citation>
    <scope>NUCLEOTIDE SEQUENCE [LARGE SCALE GENOMIC DNA]</scope>
    <source>
        <strain evidence="2">F 1598</strain>
    </source>
</reference>
<sequence>MPILSGQKGRNLELQISSDTVDEAIVRELNTSILLGRKRMTPFESGLLYCWDACRVLRCLSCLARRVETWNFRYRRTLLMKRSFHEKSRQSTAAMTTGMYPAVEGLMLRQTIYISRNTLIRAWFKFPRYDAHRIPNGNTWTLEINLSNTAPARLQRDLSACPLCLQ</sequence>